<name>A0ABD1BMD6_CARAN</name>
<dbReference type="EMBL" id="JBANAX010000215">
    <property type="protein sequence ID" value="KAL1218307.1"/>
    <property type="molecule type" value="Genomic_DNA"/>
</dbReference>
<accession>A0ABD1BMD6</accession>
<comment type="caution">
    <text evidence="2">The sequence shown here is derived from an EMBL/GenBank/DDBJ whole genome shotgun (WGS) entry which is preliminary data.</text>
</comment>
<organism evidence="2 3">
    <name type="scientific">Cardamine amara subsp. amara</name>
    <dbReference type="NCBI Taxonomy" id="228776"/>
    <lineage>
        <taxon>Eukaryota</taxon>
        <taxon>Viridiplantae</taxon>
        <taxon>Streptophyta</taxon>
        <taxon>Embryophyta</taxon>
        <taxon>Tracheophyta</taxon>
        <taxon>Spermatophyta</taxon>
        <taxon>Magnoliopsida</taxon>
        <taxon>eudicotyledons</taxon>
        <taxon>Gunneridae</taxon>
        <taxon>Pentapetalae</taxon>
        <taxon>rosids</taxon>
        <taxon>malvids</taxon>
        <taxon>Brassicales</taxon>
        <taxon>Brassicaceae</taxon>
        <taxon>Cardamineae</taxon>
        <taxon>Cardamine</taxon>
    </lineage>
</organism>
<dbReference type="AlphaFoldDB" id="A0ABD1BMD6"/>
<evidence type="ECO:0000313" key="2">
    <source>
        <dbReference type="EMBL" id="KAL1218307.1"/>
    </source>
</evidence>
<keyword evidence="3" id="KW-1185">Reference proteome</keyword>
<gene>
    <name evidence="2" type="ORF">V5N11_022851</name>
</gene>
<feature type="domain" description="RNase H type-1" evidence="1">
    <location>
        <begin position="15"/>
        <end position="104"/>
    </location>
</feature>
<dbReference type="InterPro" id="IPR036397">
    <property type="entry name" value="RNaseH_sf"/>
</dbReference>
<dbReference type="Proteomes" id="UP001558713">
    <property type="component" value="Unassembled WGS sequence"/>
</dbReference>
<evidence type="ECO:0000259" key="1">
    <source>
        <dbReference type="Pfam" id="PF13456"/>
    </source>
</evidence>
<reference evidence="2 3" key="1">
    <citation type="submission" date="2024-04" db="EMBL/GenBank/DDBJ databases">
        <title>Genome assembly C_amara_ONT_v2.</title>
        <authorList>
            <person name="Yant L."/>
            <person name="Moore C."/>
            <person name="Slenker M."/>
        </authorList>
    </citation>
    <scope>NUCLEOTIDE SEQUENCE [LARGE SCALE GENOMIC DNA]</scope>
    <source>
        <tissue evidence="2">Leaf</tissue>
    </source>
</reference>
<dbReference type="Gene3D" id="3.30.420.10">
    <property type="entry name" value="Ribonuclease H-like superfamily/Ribonuclease H"/>
    <property type="match status" value="1"/>
</dbReference>
<evidence type="ECO:0000313" key="3">
    <source>
        <dbReference type="Proteomes" id="UP001558713"/>
    </source>
</evidence>
<protein>
    <recommendedName>
        <fullName evidence="1">RNase H type-1 domain-containing protein</fullName>
    </recommendedName>
</protein>
<sequence>MELMFWVDIRFHARDVFTPVTSKLAAELIGIWWALQCLQDLHIENLELWSELSSAVEAINNPIKWPLYRSLLDHIHSLLNGFHSHKVLLALPKANSIARDIAKSVTRDGRLRSYLSIGGPAWLHHRIPEESWG</sequence>
<dbReference type="InterPro" id="IPR002156">
    <property type="entry name" value="RNaseH_domain"/>
</dbReference>
<dbReference type="Pfam" id="PF13456">
    <property type="entry name" value="RVT_3"/>
    <property type="match status" value="1"/>
</dbReference>
<proteinExistence type="predicted"/>